<dbReference type="AlphaFoldDB" id="D4YVN0"/>
<reference evidence="1 2" key="1">
    <citation type="submission" date="2010-04" db="EMBL/GenBank/DDBJ databases">
        <authorList>
            <person name="Muzny D."/>
            <person name="Qin X."/>
            <person name="Deng J."/>
            <person name="Jiang H."/>
            <person name="Liu Y."/>
            <person name="Qu J."/>
            <person name="Song X.-Z."/>
            <person name="Zhang L."/>
            <person name="Thornton R."/>
            <person name="Coyle M."/>
            <person name="Francisco L."/>
            <person name="Jackson L."/>
            <person name="Javaid M."/>
            <person name="Korchina V."/>
            <person name="Kovar C."/>
            <person name="Mata R."/>
            <person name="Mathew T."/>
            <person name="Ngo R."/>
            <person name="Nguyen L."/>
            <person name="Nguyen N."/>
            <person name="Okwuonu G."/>
            <person name="Ongeri F."/>
            <person name="Pham C."/>
            <person name="Simmons D."/>
            <person name="Wilczek-Boney K."/>
            <person name="Hale W."/>
            <person name="Jakkamsetti A."/>
            <person name="Pham P."/>
            <person name="Ruth R."/>
            <person name="San Lucas F."/>
            <person name="Warren J."/>
            <person name="Zhang J."/>
            <person name="Zhao Z."/>
            <person name="Zhou C."/>
            <person name="Zhu D."/>
            <person name="Lee S."/>
            <person name="Bess C."/>
            <person name="Blankenburg K."/>
            <person name="Forbes L."/>
            <person name="Fu Q."/>
            <person name="Gubbala S."/>
            <person name="Hirani K."/>
            <person name="Jayaseelan J.C."/>
            <person name="Lara F."/>
            <person name="Munidasa M."/>
            <person name="Palculict T."/>
            <person name="Patil S."/>
            <person name="Pu L.-L."/>
            <person name="Saada N."/>
            <person name="Tang L."/>
            <person name="Weissenberger G."/>
            <person name="Zhu Y."/>
            <person name="Hemphill L."/>
            <person name="Shang Y."/>
            <person name="Youmans B."/>
            <person name="Ayvaz T."/>
            <person name="Ross M."/>
            <person name="Santibanez J."/>
            <person name="Aqrawi P."/>
            <person name="Gross S."/>
            <person name="Joshi V."/>
            <person name="Fowler G."/>
            <person name="Nazareth L."/>
            <person name="Reid J."/>
            <person name="Worley K."/>
            <person name="Petrosino J."/>
            <person name="Highlander S."/>
            <person name="Gibbs R."/>
        </authorList>
    </citation>
    <scope>NUCLEOTIDE SEQUENCE [LARGE SCALE GENOMIC DNA]</scope>
    <source>
        <strain evidence="1 2">DSM 11664</strain>
    </source>
</reference>
<evidence type="ECO:0000313" key="1">
    <source>
        <dbReference type="EMBL" id="EFG54826.1"/>
    </source>
</evidence>
<comment type="caution">
    <text evidence="1">The sequence shown here is derived from an EMBL/GenBank/DDBJ whole genome shotgun (WGS) entry which is preliminary data.</text>
</comment>
<organism evidence="1 2">
    <name type="scientific">Lactobacillus amylolyticus DSM 11664</name>
    <dbReference type="NCBI Taxonomy" id="585524"/>
    <lineage>
        <taxon>Bacteria</taxon>
        <taxon>Bacillati</taxon>
        <taxon>Bacillota</taxon>
        <taxon>Bacilli</taxon>
        <taxon>Lactobacillales</taxon>
        <taxon>Lactobacillaceae</taxon>
        <taxon>Lactobacillus</taxon>
    </lineage>
</organism>
<protein>
    <submittedName>
        <fullName evidence="1">Uncharacterized protein</fullName>
    </submittedName>
</protein>
<dbReference type="EMBL" id="ADNY01000066">
    <property type="protein sequence ID" value="EFG54826.1"/>
    <property type="molecule type" value="Genomic_DNA"/>
</dbReference>
<accession>D4YVN0</accession>
<evidence type="ECO:0000313" key="2">
    <source>
        <dbReference type="Proteomes" id="UP000004069"/>
    </source>
</evidence>
<sequence>MHKYGVVDFDKQLVRRLVEKITIFQRYMEFTFKDGEVIRVNM</sequence>
<proteinExistence type="predicted"/>
<dbReference type="Proteomes" id="UP000004069">
    <property type="component" value="Unassembled WGS sequence"/>
</dbReference>
<keyword evidence="2" id="KW-1185">Reference proteome</keyword>
<name>D4YVN0_9LACO</name>
<gene>
    <name evidence="1" type="ORF">HMPREF0493_1591</name>
</gene>